<dbReference type="SMART" id="SM00360">
    <property type="entry name" value="RRM"/>
    <property type="match status" value="1"/>
</dbReference>
<dbReference type="Gene3D" id="3.30.70.330">
    <property type="match status" value="1"/>
</dbReference>
<dbReference type="CDD" id="cd21608">
    <property type="entry name" value="RRM2_NsCP33_like"/>
    <property type="match status" value="1"/>
</dbReference>
<dbReference type="PROSITE" id="PS50102">
    <property type="entry name" value="RRM"/>
    <property type="match status" value="1"/>
</dbReference>
<evidence type="ECO:0000256" key="3">
    <source>
        <dbReference type="SAM" id="MobiDB-lite"/>
    </source>
</evidence>
<organism evidence="5 6">
    <name type="scientific">Papaver nudicaule</name>
    <name type="common">Iceland poppy</name>
    <dbReference type="NCBI Taxonomy" id="74823"/>
    <lineage>
        <taxon>Eukaryota</taxon>
        <taxon>Viridiplantae</taxon>
        <taxon>Streptophyta</taxon>
        <taxon>Embryophyta</taxon>
        <taxon>Tracheophyta</taxon>
        <taxon>Spermatophyta</taxon>
        <taxon>Magnoliopsida</taxon>
        <taxon>Ranunculales</taxon>
        <taxon>Papaveraceae</taxon>
        <taxon>Papaveroideae</taxon>
        <taxon>Papaver</taxon>
    </lineage>
</organism>
<evidence type="ECO:0000259" key="4">
    <source>
        <dbReference type="PROSITE" id="PS50102"/>
    </source>
</evidence>
<evidence type="ECO:0000313" key="5">
    <source>
        <dbReference type="EMBL" id="MCL7041043.1"/>
    </source>
</evidence>
<protein>
    <recommendedName>
        <fullName evidence="4">RRM domain-containing protein</fullName>
    </recommendedName>
</protein>
<proteinExistence type="predicted"/>
<sequence>MAFASKLGGLVRQSLSVNSPSMYNAVRCMSGSKLFIGGLSYNTDENQLREAFGTFGEITHARVITDRETGRSRGFGFVSYTSDENASAALDSMDGQDLGGRNIRVSYANERAPRPAGGGYSGGDGYSGGGGYNNSGGGGY</sequence>
<evidence type="ECO:0000256" key="2">
    <source>
        <dbReference type="PROSITE-ProRule" id="PRU00176"/>
    </source>
</evidence>
<dbReference type="EMBL" id="JAJJMA010219573">
    <property type="protein sequence ID" value="MCL7041043.1"/>
    <property type="molecule type" value="Genomic_DNA"/>
</dbReference>
<keyword evidence="6" id="KW-1185">Reference proteome</keyword>
<accession>A0AA41VGZ9</accession>
<gene>
    <name evidence="5" type="ORF">MKW94_025980</name>
</gene>
<feature type="domain" description="RRM" evidence="4">
    <location>
        <begin position="32"/>
        <end position="110"/>
    </location>
</feature>
<evidence type="ECO:0000256" key="1">
    <source>
        <dbReference type="ARBA" id="ARBA00022884"/>
    </source>
</evidence>
<keyword evidence="1 2" id="KW-0694">RNA-binding</keyword>
<dbReference type="SUPFAM" id="SSF54928">
    <property type="entry name" value="RNA-binding domain, RBD"/>
    <property type="match status" value="1"/>
</dbReference>
<name>A0AA41VGZ9_PAPNU</name>
<dbReference type="AlphaFoldDB" id="A0AA41VGZ9"/>
<dbReference type="GO" id="GO:0003723">
    <property type="term" value="F:RNA binding"/>
    <property type="evidence" value="ECO:0007669"/>
    <property type="project" value="UniProtKB-UniRule"/>
</dbReference>
<dbReference type="PANTHER" id="PTHR48027">
    <property type="entry name" value="HETEROGENEOUS NUCLEAR RIBONUCLEOPROTEIN 87F-RELATED"/>
    <property type="match status" value="1"/>
</dbReference>
<reference evidence="5" key="1">
    <citation type="submission" date="2022-03" db="EMBL/GenBank/DDBJ databases">
        <title>A functionally conserved STORR gene fusion in Papaver species that diverged 16.8 million years ago.</title>
        <authorList>
            <person name="Catania T."/>
        </authorList>
    </citation>
    <scope>NUCLEOTIDE SEQUENCE</scope>
    <source>
        <strain evidence="5">S-191538</strain>
    </source>
</reference>
<dbReference type="InterPro" id="IPR035979">
    <property type="entry name" value="RBD_domain_sf"/>
</dbReference>
<evidence type="ECO:0000313" key="6">
    <source>
        <dbReference type="Proteomes" id="UP001177140"/>
    </source>
</evidence>
<dbReference type="InterPro" id="IPR052462">
    <property type="entry name" value="SLIRP/GR-RBP-like"/>
</dbReference>
<dbReference type="InterPro" id="IPR000504">
    <property type="entry name" value="RRM_dom"/>
</dbReference>
<dbReference type="Proteomes" id="UP001177140">
    <property type="component" value="Unassembled WGS sequence"/>
</dbReference>
<dbReference type="InterPro" id="IPR012677">
    <property type="entry name" value="Nucleotide-bd_a/b_plait_sf"/>
</dbReference>
<dbReference type="Pfam" id="PF00076">
    <property type="entry name" value="RRM_1"/>
    <property type="match status" value="1"/>
</dbReference>
<dbReference type="InterPro" id="IPR048289">
    <property type="entry name" value="RRM2_NsCP33-like"/>
</dbReference>
<feature type="region of interest" description="Disordered" evidence="3">
    <location>
        <begin position="109"/>
        <end position="140"/>
    </location>
</feature>
<comment type="caution">
    <text evidence="5">The sequence shown here is derived from an EMBL/GenBank/DDBJ whole genome shotgun (WGS) entry which is preliminary data.</text>
</comment>
<feature type="compositionally biased region" description="Gly residues" evidence="3">
    <location>
        <begin position="116"/>
        <end position="140"/>
    </location>
</feature>